<comment type="caution">
    <text evidence="1">The sequence shown here is derived from an EMBL/GenBank/DDBJ whole genome shotgun (WGS) entry which is preliminary data.</text>
</comment>
<proteinExistence type="predicted"/>
<dbReference type="AlphaFoldDB" id="A0A367L6R8"/>
<keyword evidence="2" id="KW-1185">Reference proteome</keyword>
<evidence type="ECO:0000313" key="1">
    <source>
        <dbReference type="EMBL" id="RCI10126.1"/>
    </source>
</evidence>
<protein>
    <submittedName>
        <fullName evidence="1">Uncharacterized protein</fullName>
    </submittedName>
</protein>
<accession>A0A367L6R8</accession>
<gene>
    <name evidence="1" type="ORF">L249_8609</name>
</gene>
<reference evidence="1 2" key="1">
    <citation type="journal article" date="2015" name="BMC Genomics">
        <title>Insights from the genome of Ophiocordyceps polyrhachis-furcata to pathogenicity and host specificity in insect fungi.</title>
        <authorList>
            <person name="Wichadakul D."/>
            <person name="Kobmoo N."/>
            <person name="Ingsriswang S."/>
            <person name="Tangphatsornruang S."/>
            <person name="Chantasingh D."/>
            <person name="Luangsa-ard J.J."/>
            <person name="Eurwilaichitr L."/>
        </authorList>
    </citation>
    <scope>NUCLEOTIDE SEQUENCE [LARGE SCALE GENOMIC DNA]</scope>
    <source>
        <strain evidence="1 2">BCC 54312</strain>
    </source>
</reference>
<name>A0A367L6R8_9HYPO</name>
<evidence type="ECO:0000313" key="2">
    <source>
        <dbReference type="Proteomes" id="UP000253664"/>
    </source>
</evidence>
<organism evidence="1 2">
    <name type="scientific">Ophiocordyceps polyrhachis-furcata BCC 54312</name>
    <dbReference type="NCBI Taxonomy" id="1330021"/>
    <lineage>
        <taxon>Eukaryota</taxon>
        <taxon>Fungi</taxon>
        <taxon>Dikarya</taxon>
        <taxon>Ascomycota</taxon>
        <taxon>Pezizomycotina</taxon>
        <taxon>Sordariomycetes</taxon>
        <taxon>Hypocreomycetidae</taxon>
        <taxon>Hypocreales</taxon>
        <taxon>Ophiocordycipitaceae</taxon>
        <taxon>Ophiocordyceps</taxon>
    </lineage>
</organism>
<dbReference type="EMBL" id="LKCN02000013">
    <property type="protein sequence ID" value="RCI10126.1"/>
    <property type="molecule type" value="Genomic_DNA"/>
</dbReference>
<dbReference type="OrthoDB" id="4865224at2759"/>
<dbReference type="Proteomes" id="UP000253664">
    <property type="component" value="Unassembled WGS sequence"/>
</dbReference>
<sequence>MSTLRRDVKPVVEVDGFASEPTLAAEQKELTIRKILDAKWPPLIPVKPKQPSEAFKDLLTLTYHRDVVTEPSPLIVLGSPSKVNGNDINSRRVVVFNLPPDASAPQVVLGICHGEGLLGVRIVKHGPMTRDAELLFEKASDAKELVRHMEFKPVSFQAEDESLYEAKVWLVPTPSWTCAQEQAWLDQGCTRSLSLGYLPIGLVWQAISAVDVRQICRIHYEGKKGCLTLEMTSIGESVKAKANIQVVLGYEPWYTQISAGCIHDNATKKGAVVKHLACGQPAKEWNCWPWNMEKEASRINWAAEWEAYVARKDKALAESLDISVEELPDYLESREKFNNIDYYIIGSRIKLTRKAWSWSITVEDDHKLLMANTLHDPEWAQEWDETFEAEGTPNLRTWERYGMLAHHRREKAREQGLEDWQVPDCKGSCEWGCCPLEACPVPLVVRRFLEDGPEPGDYEFRTDKKPYHHLISSSPNSVAL</sequence>